<protein>
    <recommendedName>
        <fullName evidence="2">Cell division protein ZapA</fullName>
    </recommendedName>
    <alternativeName>
        <fullName evidence="9">Z ring-associated protein ZapA</fullName>
    </alternativeName>
</protein>
<proteinExistence type="predicted"/>
<comment type="function">
    <text evidence="7">Activator of cell division through the inhibition of FtsZ GTPase activity, therefore promoting FtsZ assembly into bundles of protofilaments necessary for the formation of the division Z ring. It is recruited early at mid-cell but it is not essential for cell division.</text>
</comment>
<dbReference type="GO" id="GO:0030428">
    <property type="term" value="C:cell septum"/>
    <property type="evidence" value="ECO:0007669"/>
    <property type="project" value="TreeGrafter"/>
</dbReference>
<dbReference type="SUPFAM" id="SSF102829">
    <property type="entry name" value="Cell division protein ZapA-like"/>
    <property type="match status" value="1"/>
</dbReference>
<dbReference type="PANTHER" id="PTHR34981">
    <property type="entry name" value="CELL DIVISION PROTEIN ZAPA"/>
    <property type="match status" value="1"/>
</dbReference>
<dbReference type="Gene3D" id="3.30.160.880">
    <property type="entry name" value="Cell division protein ZapA protomer, N-terminal domain"/>
    <property type="match status" value="1"/>
</dbReference>
<dbReference type="PANTHER" id="PTHR34981:SF1">
    <property type="entry name" value="CELL DIVISION PROTEIN ZAPA"/>
    <property type="match status" value="1"/>
</dbReference>
<keyword evidence="3" id="KW-0963">Cytoplasm</keyword>
<evidence type="ECO:0000256" key="3">
    <source>
        <dbReference type="ARBA" id="ARBA00022490"/>
    </source>
</evidence>
<evidence type="ECO:0000256" key="1">
    <source>
        <dbReference type="ARBA" id="ARBA00004496"/>
    </source>
</evidence>
<dbReference type="OrthoDB" id="9797575at2"/>
<keyword evidence="11" id="KW-1185">Reference proteome</keyword>
<evidence type="ECO:0000313" key="10">
    <source>
        <dbReference type="EMBL" id="KAA2233127.1"/>
    </source>
</evidence>
<dbReference type="GO" id="GO:0000917">
    <property type="term" value="P:division septum assembly"/>
    <property type="evidence" value="ECO:0007669"/>
    <property type="project" value="UniProtKB-KW"/>
</dbReference>
<dbReference type="InterPro" id="IPR042233">
    <property type="entry name" value="Cell_div_ZapA_N"/>
</dbReference>
<organism evidence="10 11">
    <name type="scientific">Salinarimonas soli</name>
    <dbReference type="NCBI Taxonomy" id="1638099"/>
    <lineage>
        <taxon>Bacteria</taxon>
        <taxon>Pseudomonadati</taxon>
        <taxon>Pseudomonadota</taxon>
        <taxon>Alphaproteobacteria</taxon>
        <taxon>Hyphomicrobiales</taxon>
        <taxon>Salinarimonadaceae</taxon>
        <taxon>Salinarimonas</taxon>
    </lineage>
</organism>
<dbReference type="EMBL" id="VUOA01000056">
    <property type="protein sequence ID" value="KAA2233127.1"/>
    <property type="molecule type" value="Genomic_DNA"/>
</dbReference>
<keyword evidence="6" id="KW-0131">Cell cycle</keyword>
<comment type="subunit">
    <text evidence="8">Homodimer. Interacts with FtsZ.</text>
</comment>
<dbReference type="GO" id="GO:0005829">
    <property type="term" value="C:cytosol"/>
    <property type="evidence" value="ECO:0007669"/>
    <property type="project" value="TreeGrafter"/>
</dbReference>
<evidence type="ECO:0000256" key="4">
    <source>
        <dbReference type="ARBA" id="ARBA00022618"/>
    </source>
</evidence>
<evidence type="ECO:0000256" key="7">
    <source>
        <dbReference type="ARBA" id="ARBA00024910"/>
    </source>
</evidence>
<dbReference type="RefSeq" id="WP_149822286.1">
    <property type="nucleotide sequence ID" value="NZ_VUOA01000056.1"/>
</dbReference>
<evidence type="ECO:0000256" key="9">
    <source>
        <dbReference type="ARBA" id="ARBA00033158"/>
    </source>
</evidence>
<dbReference type="Proteomes" id="UP000323142">
    <property type="component" value="Unassembled WGS sequence"/>
</dbReference>
<evidence type="ECO:0000256" key="2">
    <source>
        <dbReference type="ARBA" id="ARBA00015195"/>
    </source>
</evidence>
<dbReference type="Pfam" id="PF05164">
    <property type="entry name" value="ZapA"/>
    <property type="match status" value="1"/>
</dbReference>
<gene>
    <name evidence="10" type="ORF">F0L46_24735</name>
</gene>
<dbReference type="InterPro" id="IPR036192">
    <property type="entry name" value="Cell_div_ZapA-like_sf"/>
</dbReference>
<accession>A0A5B2V4Q1</accession>
<keyword evidence="5" id="KW-0717">Septation</keyword>
<dbReference type="InterPro" id="IPR007838">
    <property type="entry name" value="Cell_div_ZapA-like"/>
</dbReference>
<comment type="caution">
    <text evidence="10">The sequence shown here is derived from an EMBL/GenBank/DDBJ whole genome shotgun (WGS) entry which is preliminary data.</text>
</comment>
<name>A0A5B2V4Q1_9HYPH</name>
<dbReference type="AlphaFoldDB" id="A0A5B2V4Q1"/>
<evidence type="ECO:0000256" key="8">
    <source>
        <dbReference type="ARBA" id="ARBA00026068"/>
    </source>
</evidence>
<dbReference type="GO" id="GO:0032153">
    <property type="term" value="C:cell division site"/>
    <property type="evidence" value="ECO:0007669"/>
    <property type="project" value="TreeGrafter"/>
</dbReference>
<evidence type="ECO:0000256" key="6">
    <source>
        <dbReference type="ARBA" id="ARBA00023306"/>
    </source>
</evidence>
<evidence type="ECO:0000256" key="5">
    <source>
        <dbReference type="ARBA" id="ARBA00023210"/>
    </source>
</evidence>
<reference evidence="10 11" key="1">
    <citation type="submission" date="2019-09" db="EMBL/GenBank/DDBJ databases">
        <title>Salinarimonas rosea gen. nov., sp. nov., a new member of the a-2 subgroup of the Proteobacteria.</title>
        <authorList>
            <person name="Liu J."/>
        </authorList>
    </citation>
    <scope>NUCLEOTIDE SEQUENCE [LARGE SCALE GENOMIC DNA]</scope>
    <source>
        <strain evidence="10 11">BN140002</strain>
    </source>
</reference>
<keyword evidence="4 10" id="KW-0132">Cell division</keyword>
<sequence length="126" mass="13849">MPQVTVTIAGKTYRMACGEGEEAHLEGLAALYDGKIEEMRGAFGEIGDMRLHVMAAISIGDDLVDVRRRLGRVEAELAELKELLLAGDERGQFQERRLTDAALKAAERLERVARSLSMQPHAPSTD</sequence>
<dbReference type="GO" id="GO:0043093">
    <property type="term" value="P:FtsZ-dependent cytokinesis"/>
    <property type="evidence" value="ECO:0007669"/>
    <property type="project" value="TreeGrafter"/>
</dbReference>
<comment type="subcellular location">
    <subcellularLocation>
        <location evidence="1">Cytoplasm</location>
    </subcellularLocation>
</comment>
<reference evidence="10 11" key="2">
    <citation type="submission" date="2019-09" db="EMBL/GenBank/DDBJ databases">
        <authorList>
            <person name="Jin C."/>
        </authorList>
    </citation>
    <scope>NUCLEOTIDE SEQUENCE [LARGE SCALE GENOMIC DNA]</scope>
    <source>
        <strain evidence="10 11">BN140002</strain>
    </source>
</reference>
<dbReference type="GO" id="GO:0000921">
    <property type="term" value="P:septin ring assembly"/>
    <property type="evidence" value="ECO:0007669"/>
    <property type="project" value="TreeGrafter"/>
</dbReference>
<evidence type="ECO:0000313" key="11">
    <source>
        <dbReference type="Proteomes" id="UP000323142"/>
    </source>
</evidence>